<dbReference type="InterPro" id="IPR056798">
    <property type="entry name" value="ADH_Fe_C"/>
</dbReference>
<comment type="similarity">
    <text evidence="1">Belongs to the iron-containing alcohol dehydrogenase family.</text>
</comment>
<organism evidence="6 7">
    <name type="scientific">Cryobacterium tagatosivorans</name>
    <dbReference type="NCBI Taxonomy" id="1259199"/>
    <lineage>
        <taxon>Bacteria</taxon>
        <taxon>Bacillati</taxon>
        <taxon>Actinomycetota</taxon>
        <taxon>Actinomycetes</taxon>
        <taxon>Micrococcales</taxon>
        <taxon>Microbacteriaceae</taxon>
        <taxon>Cryobacterium</taxon>
    </lineage>
</organism>
<dbReference type="InterPro" id="IPR018211">
    <property type="entry name" value="ADH_Fe_CS"/>
</dbReference>
<feature type="domain" description="Fe-containing alcohol dehydrogenase-like C-terminal" evidence="5">
    <location>
        <begin position="203"/>
        <end position="395"/>
    </location>
</feature>
<dbReference type="Pfam" id="PF25137">
    <property type="entry name" value="ADH_Fe_C"/>
    <property type="match status" value="1"/>
</dbReference>
<gene>
    <name evidence="6" type="ORF">E3O23_14535</name>
</gene>
<dbReference type="Proteomes" id="UP000297866">
    <property type="component" value="Unassembled WGS sequence"/>
</dbReference>
<dbReference type="AlphaFoldDB" id="A0A4R8UCH7"/>
<name>A0A4R8UCH7_9MICO</name>
<dbReference type="OrthoDB" id="323926at2"/>
<evidence type="ECO:0000256" key="3">
    <source>
        <dbReference type="ARBA" id="ARBA00023027"/>
    </source>
</evidence>
<keyword evidence="7" id="KW-1185">Reference proteome</keyword>
<evidence type="ECO:0000313" key="7">
    <source>
        <dbReference type="Proteomes" id="UP000297866"/>
    </source>
</evidence>
<dbReference type="SUPFAM" id="SSF56796">
    <property type="entry name" value="Dehydroquinate synthase-like"/>
    <property type="match status" value="1"/>
</dbReference>
<dbReference type="CDD" id="cd08192">
    <property type="entry name" value="MAR-like"/>
    <property type="match status" value="1"/>
</dbReference>
<comment type="caution">
    <text evidence="6">The sequence shown here is derived from an EMBL/GenBank/DDBJ whole genome shotgun (WGS) entry which is preliminary data.</text>
</comment>
<dbReference type="InterPro" id="IPR001670">
    <property type="entry name" value="ADH_Fe/GldA"/>
</dbReference>
<accession>A0A4R8UCH7</accession>
<sequence length="397" mass="42105">MTNVGHFYYLPMDSVHYGRGSLNELIGELDRLGGERVMIVTSPTVRRHPELVRRIESMLGTRCVAVYDGVRPHVPYECLQAGLDLLNETRPDVLVTIGAGSVVDAGRALALAAGEGLRDAMELQRWRAVFHPPSTTILPPTNGKALPIVAVPTTLSAAEFSNCGAVTSVERGTKDLLIANELTPRSVILDPELGVTTPAALWVSTGMRALDHAIETVYSPRSGPVTDALALDAIRRLSRALRATVRNPEDVEARSEGQLGAWASYFGEMNLTLGLSHAIGHQIGARHNVQHGWTSCVVLPSVMRWLAPGTLRKQALIAGALGVDTSQLTDAAAAGAAATAVEALVKDLGLPAHLGELGITPGDYPGLADAVMQDLVVAGSPRPVAYSDVIHLLEECA</sequence>
<dbReference type="InterPro" id="IPR039697">
    <property type="entry name" value="Alcohol_dehydrogenase_Fe"/>
</dbReference>
<proteinExistence type="inferred from homology"/>
<dbReference type="PROSITE" id="PS00060">
    <property type="entry name" value="ADH_IRON_2"/>
    <property type="match status" value="1"/>
</dbReference>
<dbReference type="GO" id="GO:0004022">
    <property type="term" value="F:alcohol dehydrogenase (NAD+) activity"/>
    <property type="evidence" value="ECO:0007669"/>
    <property type="project" value="TreeGrafter"/>
</dbReference>
<evidence type="ECO:0000256" key="1">
    <source>
        <dbReference type="ARBA" id="ARBA00007358"/>
    </source>
</evidence>
<evidence type="ECO:0000256" key="2">
    <source>
        <dbReference type="ARBA" id="ARBA00023002"/>
    </source>
</evidence>
<evidence type="ECO:0000259" key="5">
    <source>
        <dbReference type="Pfam" id="PF25137"/>
    </source>
</evidence>
<dbReference type="PANTHER" id="PTHR11496">
    <property type="entry name" value="ALCOHOL DEHYDROGENASE"/>
    <property type="match status" value="1"/>
</dbReference>
<protein>
    <submittedName>
        <fullName evidence="6">Maleylacetate reductase</fullName>
    </submittedName>
</protein>
<dbReference type="PANTHER" id="PTHR11496:SF102">
    <property type="entry name" value="ALCOHOL DEHYDROGENASE 4"/>
    <property type="match status" value="1"/>
</dbReference>
<dbReference type="Pfam" id="PF00465">
    <property type="entry name" value="Fe-ADH"/>
    <property type="match status" value="1"/>
</dbReference>
<evidence type="ECO:0000259" key="4">
    <source>
        <dbReference type="Pfam" id="PF00465"/>
    </source>
</evidence>
<dbReference type="Gene3D" id="1.20.1090.10">
    <property type="entry name" value="Dehydroquinate synthase-like - alpha domain"/>
    <property type="match status" value="1"/>
</dbReference>
<reference evidence="6 7" key="1">
    <citation type="submission" date="2019-03" db="EMBL/GenBank/DDBJ databases">
        <title>Genomics of glacier-inhabiting Cryobacterium strains.</title>
        <authorList>
            <person name="Liu Q."/>
            <person name="Xin Y.-H."/>
        </authorList>
    </citation>
    <scope>NUCLEOTIDE SEQUENCE [LARGE SCALE GENOMIC DNA]</scope>
    <source>
        <strain evidence="6 7">Sr47</strain>
    </source>
</reference>
<keyword evidence="3" id="KW-0520">NAD</keyword>
<feature type="domain" description="Alcohol dehydrogenase iron-type/glycerol dehydrogenase GldA" evidence="4">
    <location>
        <begin position="15"/>
        <end position="191"/>
    </location>
</feature>
<keyword evidence="2" id="KW-0560">Oxidoreductase</keyword>
<dbReference type="EMBL" id="SOEZ01000070">
    <property type="protein sequence ID" value="TFB47820.1"/>
    <property type="molecule type" value="Genomic_DNA"/>
</dbReference>
<dbReference type="GO" id="GO:0046872">
    <property type="term" value="F:metal ion binding"/>
    <property type="evidence" value="ECO:0007669"/>
    <property type="project" value="InterPro"/>
</dbReference>
<evidence type="ECO:0000313" key="6">
    <source>
        <dbReference type="EMBL" id="TFB47820.1"/>
    </source>
</evidence>
<dbReference type="Gene3D" id="3.40.50.1970">
    <property type="match status" value="1"/>
</dbReference>